<dbReference type="PANTHER" id="PTHR42967:SF1">
    <property type="entry name" value="MBL FOLD METALLO-HYDROLASE"/>
    <property type="match status" value="1"/>
</dbReference>
<comment type="caution">
    <text evidence="1">The sequence shown here is derived from an EMBL/GenBank/DDBJ whole genome shotgun (WGS) entry which is preliminary data.</text>
</comment>
<accession>A0A1G2R394</accession>
<name>A0A1G2R394_9BACT</name>
<dbReference type="InterPro" id="IPR036866">
    <property type="entry name" value="RibonucZ/Hydroxyglut_hydro"/>
</dbReference>
<protein>
    <recommendedName>
        <fullName evidence="3">Lactamase</fullName>
    </recommendedName>
</protein>
<evidence type="ECO:0008006" key="3">
    <source>
        <dbReference type="Google" id="ProtNLM"/>
    </source>
</evidence>
<dbReference type="Gene3D" id="3.60.15.10">
    <property type="entry name" value="Ribonuclease Z/Hydroxyacylglutathione hydrolase-like"/>
    <property type="match status" value="1"/>
</dbReference>
<evidence type="ECO:0000313" key="1">
    <source>
        <dbReference type="EMBL" id="OHA67038.1"/>
    </source>
</evidence>
<dbReference type="PANTHER" id="PTHR42967">
    <property type="entry name" value="METAL DEPENDENT HYDROLASE"/>
    <property type="match status" value="1"/>
</dbReference>
<evidence type="ECO:0000313" key="2">
    <source>
        <dbReference type="Proteomes" id="UP000176901"/>
    </source>
</evidence>
<sequence length="219" mass="24366">MQISWKGQACFHMVVSRGKDSTVKLVVDPYGETTGLSLPSMEADVVLVTHDHEDYNNKKGIKGEPFVVSNPGEYEVKGVFIRGIPSFHDDVQGKERGLNTIYTIEGEGIRICHLGDFGQKELTPLQLEAIGDVDILLIPVGGVYTINGKEAQKVISQLEPKIVIPMHYALPKLKYKLNSVDEFLHTMGAKKVEPQEKLMIKEKDLAAEREEAEIIVLQP</sequence>
<reference evidence="1 2" key="1">
    <citation type="journal article" date="2016" name="Nat. Commun.">
        <title>Thousands of microbial genomes shed light on interconnected biogeochemical processes in an aquifer system.</title>
        <authorList>
            <person name="Anantharaman K."/>
            <person name="Brown C.T."/>
            <person name="Hug L.A."/>
            <person name="Sharon I."/>
            <person name="Castelle C.J."/>
            <person name="Probst A.J."/>
            <person name="Thomas B.C."/>
            <person name="Singh A."/>
            <person name="Wilkins M.J."/>
            <person name="Karaoz U."/>
            <person name="Brodie E.L."/>
            <person name="Williams K.H."/>
            <person name="Hubbard S.S."/>
            <person name="Banfield J.F."/>
        </authorList>
    </citation>
    <scope>NUCLEOTIDE SEQUENCE [LARGE SCALE GENOMIC DNA]</scope>
</reference>
<dbReference type="Pfam" id="PF13483">
    <property type="entry name" value="Lactamase_B_3"/>
    <property type="match status" value="1"/>
</dbReference>
<dbReference type="EMBL" id="MHTW01000019">
    <property type="protein sequence ID" value="OHA67038.1"/>
    <property type="molecule type" value="Genomic_DNA"/>
</dbReference>
<gene>
    <name evidence="1" type="ORF">A3C82_01140</name>
</gene>
<dbReference type="Proteomes" id="UP000176901">
    <property type="component" value="Unassembled WGS sequence"/>
</dbReference>
<organism evidence="1 2">
    <name type="scientific">Candidatus Wildermuthbacteria bacterium RIFCSPHIGHO2_02_FULL_47_12</name>
    <dbReference type="NCBI Taxonomy" id="1802451"/>
    <lineage>
        <taxon>Bacteria</taxon>
        <taxon>Candidatus Wildermuthiibacteriota</taxon>
    </lineage>
</organism>
<dbReference type="SUPFAM" id="SSF56281">
    <property type="entry name" value="Metallo-hydrolase/oxidoreductase"/>
    <property type="match status" value="1"/>
</dbReference>
<proteinExistence type="predicted"/>
<dbReference type="AlphaFoldDB" id="A0A1G2R394"/>